<dbReference type="Gene3D" id="3.40.50.300">
    <property type="entry name" value="P-loop containing nucleotide triphosphate hydrolases"/>
    <property type="match status" value="1"/>
</dbReference>
<keyword evidence="1" id="KW-0175">Coiled coil</keyword>
<dbReference type="AlphaFoldDB" id="D3SMD7"/>
<feature type="coiled-coil region" evidence="1">
    <location>
        <begin position="740"/>
        <end position="770"/>
    </location>
</feature>
<dbReference type="OrthoDB" id="9804145at2"/>
<organism evidence="3 4">
    <name type="scientific">Thermocrinis albus (strain DSM 14484 / JCM 11386 / HI 11/12)</name>
    <dbReference type="NCBI Taxonomy" id="638303"/>
    <lineage>
        <taxon>Bacteria</taxon>
        <taxon>Pseudomonadati</taxon>
        <taxon>Aquificota</taxon>
        <taxon>Aquificia</taxon>
        <taxon>Aquificales</taxon>
        <taxon>Aquificaceae</taxon>
        <taxon>Thermocrinis</taxon>
    </lineage>
</organism>
<dbReference type="eggNOG" id="COG1061">
    <property type="taxonomic scope" value="Bacteria"/>
</dbReference>
<dbReference type="KEGG" id="tal:Thal_1286"/>
<dbReference type="InterPro" id="IPR050742">
    <property type="entry name" value="Helicase_Restrict-Modif_Enz"/>
</dbReference>
<feature type="domain" description="Helicase ATP-binding" evidence="2">
    <location>
        <begin position="116"/>
        <end position="293"/>
    </location>
</feature>
<accession>D3SMD7</accession>
<dbReference type="HOGENOM" id="CLU_013950_0_0_0"/>
<evidence type="ECO:0000313" key="3">
    <source>
        <dbReference type="EMBL" id="ADC89917.1"/>
    </source>
</evidence>
<keyword evidence="4" id="KW-1185">Reference proteome</keyword>
<name>D3SMD7_THEAH</name>
<gene>
    <name evidence="3" type="ordered locus">Thal_1286</name>
</gene>
<dbReference type="InterPro" id="IPR014001">
    <property type="entry name" value="Helicase_ATP-bd"/>
</dbReference>
<evidence type="ECO:0000256" key="1">
    <source>
        <dbReference type="SAM" id="Coils"/>
    </source>
</evidence>
<dbReference type="InterPro" id="IPR006935">
    <property type="entry name" value="Helicase/UvrB_N"/>
</dbReference>
<dbReference type="GO" id="GO:0016787">
    <property type="term" value="F:hydrolase activity"/>
    <property type="evidence" value="ECO:0007669"/>
    <property type="project" value="InterPro"/>
</dbReference>
<dbReference type="PANTHER" id="PTHR47396">
    <property type="entry name" value="TYPE I RESTRICTION ENZYME ECOKI R PROTEIN"/>
    <property type="match status" value="1"/>
</dbReference>
<sequence>MVRLILQNMVKDINFSHLPSNWNSFDLESFSKEKKLWSFQQKALENAIKALWLYYEDIKDYSDGEDLSQNKERKRLLFERYKNNGLEEDFDIKDGRTNKRIYELLKDYYQEENGKIPYWNFINRMSFWMATGSGKTLVIIKLIHILMELMERKEIPECDILFLSHRDDLISQFKKHVEEANRSNNIKIELRELKEYEDIKRSLFGTKSVVFYYRSDLIGDEQREKIIDFRNYDNGGRWYIVLDEAHKGDKEESKSQHIYSILSRNGFLFNFSATFTDIRDIITTVFEFNLGSFIQEGYGKHISILKQEVRAFKEKEDYNEDEKQKIVLKALIILTYTKKFYEKLKPLNLYHNPLLLVLVNSVNTEDSDLKLFFRELERIGRGEISDDVFHQAKTELWNEIKEEPEFIYEDGEKFKASENDFNSITKDDILKYVYNAESFGEIEVLRRKGEKKELAFKLKTSDKPFALIKIGDTLEWLKGFSGYEVQESFQDESYFESLNRDDSSINILMGSRAFYEGWDSNRPNVILFINIGVGVDAKKFVLQSIGRGVRIEPMKNKRRRLLFLYNSGEIDEDLFNKVKDNILPLETLFIFGTNRNALETVIKELKSEKKEASISLYKNEDAINGKLLLIPKYKKAGYLLVEKREPPKFEISKEELDLVKKYVNSIDDRILLMLYNTEPKKIKFLKESFNYEEKYYKKNGREYKNPDLLIQRIFDYFSVIPEEVDKLKELEDEIRHFKNIKVYLEDIENLKDKIEKVKNYESEKKQIEESNLSDELKRKLLRSLNKEDFEHGGKRINIKYILNHYYIPVILSEDEKIDYIKHIIKTKSEVDFINELEKYLDREDNKFKNFDWWLFSKIDESLDEVYIPYYDPNTNSRRNFYPDFIFWLKKSNNYFIVFIDPKGTKHTDYEHKVDGYKKLFEENGKKKVFNYNGLSVSVWLFLKTDDVNRLSEGYREYWFDDMGKVLEKVSSWQY</sequence>
<dbReference type="SUPFAM" id="SSF52540">
    <property type="entry name" value="P-loop containing nucleoside triphosphate hydrolases"/>
    <property type="match status" value="1"/>
</dbReference>
<dbReference type="InterPro" id="IPR027417">
    <property type="entry name" value="P-loop_NTPase"/>
</dbReference>
<dbReference type="Proteomes" id="UP000002043">
    <property type="component" value="Chromosome"/>
</dbReference>
<evidence type="ECO:0000313" key="4">
    <source>
        <dbReference type="Proteomes" id="UP000002043"/>
    </source>
</evidence>
<dbReference type="PANTHER" id="PTHR47396:SF1">
    <property type="entry name" value="ATP-DEPENDENT HELICASE IRC3-RELATED"/>
    <property type="match status" value="1"/>
</dbReference>
<dbReference type="EMBL" id="CP001931">
    <property type="protein sequence ID" value="ADC89917.1"/>
    <property type="molecule type" value="Genomic_DNA"/>
</dbReference>
<dbReference type="STRING" id="638303.Thal_1286"/>
<dbReference type="SMART" id="SM00487">
    <property type="entry name" value="DEXDc"/>
    <property type="match status" value="1"/>
</dbReference>
<reference evidence="4" key="1">
    <citation type="journal article" date="2010" name="Stand. Genomic Sci.">
        <title>Complete genome sequence of Thermocrinis albus type strain (HI 11/12T).</title>
        <authorList>
            <person name="Wirth R."/>
            <person name="Sikorski J."/>
            <person name="Brambilla E."/>
            <person name="Misra M."/>
            <person name="Lapidus A."/>
            <person name="Copeland A."/>
            <person name="Nolan M."/>
            <person name="Lucas S."/>
            <person name="Chen F."/>
            <person name="Tice H."/>
            <person name="Cheng J.F."/>
            <person name="Han C."/>
            <person name="Detter J.C."/>
            <person name="Tapia R."/>
            <person name="Bruce D."/>
            <person name="Goodwin L."/>
            <person name="Pitluck S."/>
            <person name="Pati A."/>
            <person name="Anderson I."/>
            <person name="Ivanova N."/>
            <person name="Mavromatis K."/>
            <person name="Mikhailova N."/>
            <person name="Chen A."/>
            <person name="Palaniappan K."/>
            <person name="Bilek Y."/>
            <person name="Hader T."/>
            <person name="Land M."/>
            <person name="Hauser L."/>
            <person name="Chang Y.J."/>
            <person name="Jeffries C.D."/>
            <person name="Tindall B.J."/>
            <person name="Rohde M."/>
            <person name="Goker M."/>
            <person name="Bristow J."/>
            <person name="Eisen J.A."/>
            <person name="Markowitz V."/>
            <person name="Hugenholtz P."/>
            <person name="Kyrpides N.C."/>
            <person name="Klenk H.P."/>
        </authorList>
    </citation>
    <scope>NUCLEOTIDE SEQUENCE [LARGE SCALE GENOMIC DNA]</scope>
    <source>
        <strain evidence="4">DSM 14484 / JCM 11386 / HI 11/12</strain>
    </source>
</reference>
<dbReference type="PROSITE" id="PS51192">
    <property type="entry name" value="HELICASE_ATP_BIND_1"/>
    <property type="match status" value="1"/>
</dbReference>
<dbReference type="GO" id="GO:0005829">
    <property type="term" value="C:cytosol"/>
    <property type="evidence" value="ECO:0007669"/>
    <property type="project" value="TreeGrafter"/>
</dbReference>
<dbReference type="REBASE" id="24272">
    <property type="entry name" value="TalEORF1285P"/>
</dbReference>
<dbReference type="Pfam" id="PF04851">
    <property type="entry name" value="ResIII"/>
    <property type="match status" value="1"/>
</dbReference>
<protein>
    <submittedName>
        <fullName evidence="3">Type III restriction protein res subunit</fullName>
    </submittedName>
</protein>
<evidence type="ECO:0000259" key="2">
    <source>
        <dbReference type="PROSITE" id="PS51192"/>
    </source>
</evidence>
<dbReference type="GO" id="GO:0003677">
    <property type="term" value="F:DNA binding"/>
    <property type="evidence" value="ECO:0007669"/>
    <property type="project" value="InterPro"/>
</dbReference>
<dbReference type="RefSeq" id="WP_012992323.1">
    <property type="nucleotide sequence ID" value="NC_013894.1"/>
</dbReference>
<proteinExistence type="predicted"/>
<dbReference type="GO" id="GO:0005524">
    <property type="term" value="F:ATP binding"/>
    <property type="evidence" value="ECO:0007669"/>
    <property type="project" value="InterPro"/>
</dbReference>